<gene>
    <name evidence="4" type="ORF">K7432_007644</name>
</gene>
<dbReference type="PRINTS" id="PR00092">
    <property type="entry name" value="TYROSINASE"/>
</dbReference>
<dbReference type="Gene3D" id="1.10.1280.10">
    <property type="entry name" value="Di-copper center containing domain from catechol oxidase"/>
    <property type="match status" value="1"/>
</dbReference>
<dbReference type="InterPro" id="IPR050316">
    <property type="entry name" value="Tyrosinase/Hemocyanin"/>
</dbReference>
<organism evidence="4 5">
    <name type="scientific">Basidiobolus ranarum</name>
    <dbReference type="NCBI Taxonomy" id="34480"/>
    <lineage>
        <taxon>Eukaryota</taxon>
        <taxon>Fungi</taxon>
        <taxon>Fungi incertae sedis</taxon>
        <taxon>Zoopagomycota</taxon>
        <taxon>Entomophthoromycotina</taxon>
        <taxon>Basidiobolomycetes</taxon>
        <taxon>Basidiobolales</taxon>
        <taxon>Basidiobolaceae</taxon>
        <taxon>Basidiobolus</taxon>
    </lineage>
</organism>
<sequence>MQQDWTKDADSPEDSPIFSWFGGDGRWEDGCVTTGPFAGWMVSTPNRHCLKRTFNREDFKGLYSTSEEINEIIDSANSYHELRTLFEREPHGGIHHSIGGDMDERWGSNDPLFWIHHAYVDKVWWNWQRTHPTANEYNGRTIEGRSASLNDYLPRLGLPVSQVLEIQDLCYTYSQNDEEEQQDKEEDIEEILDEVFEEE</sequence>
<keyword evidence="1" id="KW-0479">Metal-binding</keyword>
<evidence type="ECO:0000256" key="2">
    <source>
        <dbReference type="ARBA" id="ARBA00023008"/>
    </source>
</evidence>
<dbReference type="InterPro" id="IPR002227">
    <property type="entry name" value="Tyrosinase_Cu-bd"/>
</dbReference>
<dbReference type="PANTHER" id="PTHR11474">
    <property type="entry name" value="TYROSINASE FAMILY MEMBER"/>
    <property type="match status" value="1"/>
</dbReference>
<feature type="domain" description="Tyrosinase copper-binding" evidence="3">
    <location>
        <begin position="110"/>
        <end position="121"/>
    </location>
</feature>
<dbReference type="SUPFAM" id="SSF48056">
    <property type="entry name" value="Di-copper centre-containing domain"/>
    <property type="match status" value="1"/>
</dbReference>
<dbReference type="PANTHER" id="PTHR11474:SF126">
    <property type="entry name" value="TYROSINASE-LIKE PROTEIN TYR-1-RELATED"/>
    <property type="match status" value="1"/>
</dbReference>
<protein>
    <recommendedName>
        <fullName evidence="3">Tyrosinase copper-binding domain-containing protein</fullName>
    </recommendedName>
</protein>
<evidence type="ECO:0000313" key="4">
    <source>
        <dbReference type="EMBL" id="KAK9711719.1"/>
    </source>
</evidence>
<accession>A0ABR2VZT3</accession>
<evidence type="ECO:0000259" key="3">
    <source>
        <dbReference type="PROSITE" id="PS00498"/>
    </source>
</evidence>
<comment type="caution">
    <text evidence="4">The sequence shown here is derived from an EMBL/GenBank/DDBJ whole genome shotgun (WGS) entry which is preliminary data.</text>
</comment>
<dbReference type="PROSITE" id="PS00498">
    <property type="entry name" value="TYROSINASE_2"/>
    <property type="match status" value="1"/>
</dbReference>
<reference evidence="4 5" key="1">
    <citation type="submission" date="2023-04" db="EMBL/GenBank/DDBJ databases">
        <title>Genome of Basidiobolus ranarum AG-B5.</title>
        <authorList>
            <person name="Stajich J.E."/>
            <person name="Carter-House D."/>
            <person name="Gryganskyi A."/>
        </authorList>
    </citation>
    <scope>NUCLEOTIDE SEQUENCE [LARGE SCALE GENOMIC DNA]</scope>
    <source>
        <strain evidence="4 5">AG-B5</strain>
    </source>
</reference>
<dbReference type="Pfam" id="PF00264">
    <property type="entry name" value="Tyrosinase"/>
    <property type="match status" value="1"/>
</dbReference>
<keyword evidence="5" id="KW-1185">Reference proteome</keyword>
<dbReference type="Proteomes" id="UP001479436">
    <property type="component" value="Unassembled WGS sequence"/>
</dbReference>
<dbReference type="InterPro" id="IPR008922">
    <property type="entry name" value="Di-copper_centre_dom_sf"/>
</dbReference>
<keyword evidence="2" id="KW-0186">Copper</keyword>
<evidence type="ECO:0000256" key="1">
    <source>
        <dbReference type="ARBA" id="ARBA00022723"/>
    </source>
</evidence>
<name>A0ABR2VZT3_9FUNG</name>
<dbReference type="EMBL" id="JASJQH010007261">
    <property type="protein sequence ID" value="KAK9711719.1"/>
    <property type="molecule type" value="Genomic_DNA"/>
</dbReference>
<proteinExistence type="predicted"/>
<evidence type="ECO:0000313" key="5">
    <source>
        <dbReference type="Proteomes" id="UP001479436"/>
    </source>
</evidence>